<accession>D7CXY1</accession>
<dbReference type="GO" id="GO:0008173">
    <property type="term" value="F:RNA methyltransferase activity"/>
    <property type="evidence" value="ECO:0007669"/>
    <property type="project" value="InterPro"/>
</dbReference>
<dbReference type="CDD" id="cd02440">
    <property type="entry name" value="AdoMet_MTases"/>
    <property type="match status" value="1"/>
</dbReference>
<dbReference type="Pfam" id="PF01029">
    <property type="entry name" value="NusB"/>
    <property type="match status" value="1"/>
</dbReference>
<dbReference type="SUPFAM" id="SSF48013">
    <property type="entry name" value="NusB-like"/>
    <property type="match status" value="1"/>
</dbReference>
<dbReference type="RefSeq" id="WP_013176721.1">
    <property type="nucleotide sequence ID" value="NC_014221.1"/>
</dbReference>
<keyword evidence="1 5" id="KW-0489">Methyltransferase</keyword>
<sequence length="421" mass="45184">MTARETALSILRRVHRGAFAAPVLSDALARGGLSAADRGFVTHLVYGSLRLELALDAQLRPLLQNPAKLPPGVLDALRLGAFEALYSGTPRRAVVNEWVAIVKRRHGRLAGLVNAVLRRVEARELPPATRYGLPAWLYAEWEARFGRQRAEAVAAAMVAGEPLWLLAYHPQATHALLEEGCEVTLGPIEGTLAVRPSKPLGELAAFRRGWVQPQNPASSLPARLLEVAPGERVLDLASGSGVKAAQLAALGADVTSVELHPNKLERAAANLRRLGLRARGVVHDLRTPPDLPPAPKVLLDAPCTGTGTLRGHPELRTRVTPEATRSLAALQRELLRSAAAVTAPGGLLVYAVCALTQAEGPEMARWFLETHPDFEAEPFLFDLPADNAPEGSSVLPLGGLDGFFIARFKRQSSGVRTQKNS</sequence>
<dbReference type="KEGG" id="tra:Trad_0201"/>
<dbReference type="GO" id="GO:0003723">
    <property type="term" value="F:RNA binding"/>
    <property type="evidence" value="ECO:0007669"/>
    <property type="project" value="UniProtKB-UniRule"/>
</dbReference>
<dbReference type="InterPro" id="IPR029063">
    <property type="entry name" value="SAM-dependent_MTases_sf"/>
</dbReference>
<dbReference type="InterPro" id="IPR006027">
    <property type="entry name" value="NusB_RsmB_TIM44"/>
</dbReference>
<keyword evidence="8" id="KW-1185">Reference proteome</keyword>
<comment type="similarity">
    <text evidence="5">Belongs to the class I-like SAM-binding methyltransferase superfamily. RsmB/NOP family.</text>
</comment>
<feature type="domain" description="SAM-dependent MTase RsmB/NOP-type" evidence="6">
    <location>
        <begin position="117"/>
        <end position="411"/>
    </location>
</feature>
<dbReference type="Pfam" id="PF01189">
    <property type="entry name" value="Methyltr_RsmB-F"/>
    <property type="match status" value="1"/>
</dbReference>
<evidence type="ECO:0000256" key="1">
    <source>
        <dbReference type="ARBA" id="ARBA00022603"/>
    </source>
</evidence>
<name>D7CXY1_TRURR</name>
<dbReference type="SUPFAM" id="SSF53335">
    <property type="entry name" value="S-adenosyl-L-methionine-dependent methyltransferases"/>
    <property type="match status" value="1"/>
</dbReference>
<feature type="binding site" evidence="5">
    <location>
        <position position="300"/>
    </location>
    <ligand>
        <name>S-adenosyl-L-methionine</name>
        <dbReference type="ChEBI" id="CHEBI:59789"/>
    </ligand>
</feature>
<reference evidence="8" key="1">
    <citation type="submission" date="2010-05" db="EMBL/GenBank/DDBJ databases">
        <title>The complete genome of Truepera radiovictris DSM 17093.</title>
        <authorList>
            <consortium name="US DOE Joint Genome Institute (JGI-PGF)"/>
            <person name="Lucas S."/>
            <person name="Copeland A."/>
            <person name="Lapidus A."/>
            <person name="Glavina del Rio T."/>
            <person name="Dalin E."/>
            <person name="Tice H."/>
            <person name="Bruce D."/>
            <person name="Goodwin L."/>
            <person name="Pitluck S."/>
            <person name="Kyrpides N."/>
            <person name="Mavromatis K."/>
            <person name="Ovchinnikova G."/>
            <person name="Munk A.C."/>
            <person name="Detter J.C."/>
            <person name="Han C."/>
            <person name="Tapia R."/>
            <person name="Land M."/>
            <person name="Hauser L."/>
            <person name="Markowitz V."/>
            <person name="Cheng J.-F."/>
            <person name="Hugenholtz P."/>
            <person name="Woyke T."/>
            <person name="Wu D."/>
            <person name="Tindall B."/>
            <person name="Pomrenke H.G."/>
            <person name="Brambilla E."/>
            <person name="Klenk H.-P."/>
            <person name="Eisen J.A."/>
        </authorList>
    </citation>
    <scope>NUCLEOTIDE SEQUENCE [LARGE SCALE GENOMIC DNA]</scope>
    <source>
        <strain evidence="8">DSM 17093 / CIP 108686 / LMG 22925 / RQ-24</strain>
    </source>
</reference>
<dbReference type="STRING" id="649638.Trad_0201"/>
<proteinExistence type="inferred from homology"/>
<keyword evidence="4 5" id="KW-0694">RNA-binding</keyword>
<dbReference type="InterPro" id="IPR049560">
    <property type="entry name" value="MeTrfase_RsmB-F_NOP2_cat"/>
</dbReference>
<dbReference type="Gene3D" id="1.10.940.10">
    <property type="entry name" value="NusB-like"/>
    <property type="match status" value="1"/>
</dbReference>
<evidence type="ECO:0000256" key="4">
    <source>
        <dbReference type="ARBA" id="ARBA00022884"/>
    </source>
</evidence>
<evidence type="ECO:0000256" key="3">
    <source>
        <dbReference type="ARBA" id="ARBA00022691"/>
    </source>
</evidence>
<dbReference type="AlphaFoldDB" id="D7CXY1"/>
<keyword evidence="2 5" id="KW-0808">Transferase</keyword>
<evidence type="ECO:0000256" key="2">
    <source>
        <dbReference type="ARBA" id="ARBA00022679"/>
    </source>
</evidence>
<feature type="binding site" evidence="5">
    <location>
        <position position="284"/>
    </location>
    <ligand>
        <name>S-adenosyl-L-methionine</name>
        <dbReference type="ChEBI" id="CHEBI:59789"/>
    </ligand>
</feature>
<dbReference type="eggNOG" id="COG0144">
    <property type="taxonomic scope" value="Bacteria"/>
</dbReference>
<evidence type="ECO:0000256" key="5">
    <source>
        <dbReference type="PROSITE-ProRule" id="PRU01023"/>
    </source>
</evidence>
<dbReference type="EMBL" id="CP002049">
    <property type="protein sequence ID" value="ADI13341.1"/>
    <property type="molecule type" value="Genomic_DNA"/>
</dbReference>
<keyword evidence="3 5" id="KW-0949">S-adenosyl-L-methionine</keyword>
<dbReference type="OrthoDB" id="9810297at2"/>
<evidence type="ECO:0000259" key="6">
    <source>
        <dbReference type="PROSITE" id="PS51686"/>
    </source>
</evidence>
<dbReference type="PANTHER" id="PTHR22807">
    <property type="entry name" value="NOP2 YEAST -RELATED NOL1/NOP2/FMU SUN DOMAIN-CONTAINING"/>
    <property type="match status" value="1"/>
</dbReference>
<dbReference type="eggNOG" id="COG0781">
    <property type="taxonomic scope" value="Bacteria"/>
</dbReference>
<dbReference type="InterPro" id="IPR023267">
    <property type="entry name" value="RCMT"/>
</dbReference>
<dbReference type="Proteomes" id="UP000000379">
    <property type="component" value="Chromosome"/>
</dbReference>
<organism evidence="7 8">
    <name type="scientific">Truepera radiovictrix (strain DSM 17093 / CIP 108686 / LMG 22925 / RQ-24)</name>
    <dbReference type="NCBI Taxonomy" id="649638"/>
    <lineage>
        <taxon>Bacteria</taxon>
        <taxon>Thermotogati</taxon>
        <taxon>Deinococcota</taxon>
        <taxon>Deinococci</taxon>
        <taxon>Trueperales</taxon>
        <taxon>Trueperaceae</taxon>
        <taxon>Truepera</taxon>
    </lineage>
</organism>
<dbReference type="PANTHER" id="PTHR22807:SF53">
    <property type="entry name" value="RIBOSOMAL RNA SMALL SUBUNIT METHYLTRANSFERASE B-RELATED"/>
    <property type="match status" value="1"/>
</dbReference>
<gene>
    <name evidence="7" type="ordered locus">Trad_0201</name>
</gene>
<evidence type="ECO:0000313" key="7">
    <source>
        <dbReference type="EMBL" id="ADI13341.1"/>
    </source>
</evidence>
<dbReference type="InterPro" id="IPR035926">
    <property type="entry name" value="NusB-like_sf"/>
</dbReference>
<feature type="binding site" evidence="5">
    <location>
        <position position="258"/>
    </location>
    <ligand>
        <name>S-adenosyl-L-methionine</name>
        <dbReference type="ChEBI" id="CHEBI:59789"/>
    </ligand>
</feature>
<dbReference type="PROSITE" id="PS51686">
    <property type="entry name" value="SAM_MT_RSMB_NOP"/>
    <property type="match status" value="1"/>
</dbReference>
<dbReference type="HOGENOM" id="CLU_005316_0_4_0"/>
<dbReference type="Gene3D" id="3.40.50.150">
    <property type="entry name" value="Vaccinia Virus protein VP39"/>
    <property type="match status" value="1"/>
</dbReference>
<reference evidence="7 8" key="2">
    <citation type="journal article" date="2011" name="Stand. Genomic Sci.">
        <title>Complete genome sequence of Truepera radiovictrix type strain (RQ-24).</title>
        <authorList>
            <person name="Ivanova N."/>
            <person name="Rohde C."/>
            <person name="Munk C."/>
            <person name="Nolan M."/>
            <person name="Lucas S."/>
            <person name="Del Rio T.G."/>
            <person name="Tice H."/>
            <person name="Deshpande S."/>
            <person name="Cheng J.F."/>
            <person name="Tapia R."/>
            <person name="Han C."/>
            <person name="Goodwin L."/>
            <person name="Pitluck S."/>
            <person name="Liolios K."/>
            <person name="Mavromatis K."/>
            <person name="Mikhailova N."/>
            <person name="Pati A."/>
            <person name="Chen A."/>
            <person name="Palaniappan K."/>
            <person name="Land M."/>
            <person name="Hauser L."/>
            <person name="Chang Y.J."/>
            <person name="Jeffries C.D."/>
            <person name="Brambilla E."/>
            <person name="Rohde M."/>
            <person name="Goker M."/>
            <person name="Tindall B.J."/>
            <person name="Woyke T."/>
            <person name="Bristow J."/>
            <person name="Eisen J.A."/>
            <person name="Markowitz V."/>
            <person name="Hugenholtz P."/>
            <person name="Kyrpides N.C."/>
            <person name="Klenk H.P."/>
            <person name="Lapidus A."/>
        </authorList>
    </citation>
    <scope>NUCLEOTIDE SEQUENCE [LARGE SCALE GENOMIC DNA]</scope>
    <source>
        <strain evidence="8">DSM 17093 / CIP 108686 / LMG 22925 / RQ-24</strain>
    </source>
</reference>
<dbReference type="InterPro" id="IPR001678">
    <property type="entry name" value="MeTrfase_RsmB-F_NOP2_dom"/>
</dbReference>
<dbReference type="GO" id="GO:0001510">
    <property type="term" value="P:RNA methylation"/>
    <property type="evidence" value="ECO:0007669"/>
    <property type="project" value="InterPro"/>
</dbReference>
<feature type="active site" description="Nucleophile" evidence="5">
    <location>
        <position position="353"/>
    </location>
</feature>
<comment type="caution">
    <text evidence="5">Lacks conserved residue(s) required for the propagation of feature annotation.</text>
</comment>
<dbReference type="GO" id="GO:0006355">
    <property type="term" value="P:regulation of DNA-templated transcription"/>
    <property type="evidence" value="ECO:0007669"/>
    <property type="project" value="InterPro"/>
</dbReference>
<protein>
    <submittedName>
        <fullName evidence="7">Fmu (Sun) domain protein</fullName>
    </submittedName>
</protein>
<dbReference type="PRINTS" id="PR02008">
    <property type="entry name" value="RCMTFAMILY"/>
</dbReference>
<evidence type="ECO:0000313" key="8">
    <source>
        <dbReference type="Proteomes" id="UP000000379"/>
    </source>
</evidence>